<dbReference type="InterPro" id="IPR012312">
    <property type="entry name" value="Hemerythrin-like"/>
</dbReference>
<keyword evidence="2" id="KW-0963">Cytoplasm</keyword>
<protein>
    <submittedName>
        <fullName evidence="6">Iron-sulfur cluster repair protein YtfE</fullName>
    </submittedName>
</protein>
<dbReference type="NCBIfam" id="TIGR03652">
    <property type="entry name" value="FeS_repair_RIC"/>
    <property type="match status" value="1"/>
</dbReference>
<evidence type="ECO:0000256" key="1">
    <source>
        <dbReference type="ARBA" id="ARBA00004496"/>
    </source>
</evidence>
<evidence type="ECO:0000313" key="6">
    <source>
        <dbReference type="EMBL" id="GAA0568640.1"/>
    </source>
</evidence>
<gene>
    <name evidence="6" type="primary">ytfE</name>
    <name evidence="6" type="ORF">GCM10008942_16560</name>
</gene>
<evidence type="ECO:0000259" key="5">
    <source>
        <dbReference type="Pfam" id="PF01814"/>
    </source>
</evidence>
<dbReference type="Pfam" id="PF04405">
    <property type="entry name" value="ScdA_N"/>
    <property type="match status" value="1"/>
</dbReference>
<dbReference type="PANTHER" id="PTHR36438:SF1">
    <property type="entry name" value="IRON-SULFUR CLUSTER REPAIR PROTEIN YTFE"/>
    <property type="match status" value="1"/>
</dbReference>
<dbReference type="RefSeq" id="WP_166929853.1">
    <property type="nucleotide sequence ID" value="NZ_BAAADD010000004.1"/>
</dbReference>
<organism evidence="6 7">
    <name type="scientific">Rhizomicrobium electricum</name>
    <dbReference type="NCBI Taxonomy" id="480070"/>
    <lineage>
        <taxon>Bacteria</taxon>
        <taxon>Pseudomonadati</taxon>
        <taxon>Pseudomonadota</taxon>
        <taxon>Alphaproteobacteria</taxon>
        <taxon>Micropepsales</taxon>
        <taxon>Micropepsaceae</taxon>
        <taxon>Rhizomicrobium</taxon>
    </lineage>
</organism>
<dbReference type="InterPro" id="IPR019903">
    <property type="entry name" value="RIC_family"/>
</dbReference>
<comment type="subcellular location">
    <subcellularLocation>
        <location evidence="1">Cytoplasm</location>
    </subcellularLocation>
</comment>
<evidence type="ECO:0000256" key="2">
    <source>
        <dbReference type="ARBA" id="ARBA00022490"/>
    </source>
</evidence>
<feature type="domain" description="Hemerythrin-like" evidence="5">
    <location>
        <begin position="73"/>
        <end position="210"/>
    </location>
</feature>
<sequence length="224" mass="24287">MSATTETLSQLATTIPGATGVFRKYKLDFCCGGAVSLAEAAAAKGLDADAIAGELKALAPVPAEAPTETVPLIAHILTRYHEVHRRELPELIRLAKRVEAVHGERPDAPKGLADILVPFARELDDHMRKEEMVLFPMMEDGGNDFIRHPIGVMRTEHIEAGATLKQLEAFAGEPPADACPTWRALNAGLAKFCDDLMNHIHLENNVLFPAFETAEHHEGCGCGH</sequence>
<dbReference type="Gene3D" id="1.20.120.520">
    <property type="entry name" value="nmb1532 protein domain like"/>
    <property type="match status" value="1"/>
</dbReference>
<dbReference type="NCBIfam" id="NF008221">
    <property type="entry name" value="PRK10992.1"/>
    <property type="match status" value="1"/>
</dbReference>
<dbReference type="PANTHER" id="PTHR36438">
    <property type="entry name" value="IRON-SULFUR CLUSTER REPAIR PROTEIN YTFE"/>
    <property type="match status" value="1"/>
</dbReference>
<keyword evidence="4" id="KW-0408">Iron</keyword>
<dbReference type="Proteomes" id="UP001499951">
    <property type="component" value="Unassembled WGS sequence"/>
</dbReference>
<comment type="caution">
    <text evidence="6">The sequence shown here is derived from an EMBL/GenBank/DDBJ whole genome shotgun (WGS) entry which is preliminary data.</text>
</comment>
<proteinExistence type="predicted"/>
<dbReference type="Pfam" id="PF01814">
    <property type="entry name" value="Hemerythrin"/>
    <property type="match status" value="1"/>
</dbReference>
<evidence type="ECO:0000313" key="7">
    <source>
        <dbReference type="Proteomes" id="UP001499951"/>
    </source>
</evidence>
<name>A0ABP3PJ30_9PROT</name>
<evidence type="ECO:0000256" key="4">
    <source>
        <dbReference type="ARBA" id="ARBA00023004"/>
    </source>
</evidence>
<dbReference type="CDD" id="cd12108">
    <property type="entry name" value="Hr-like"/>
    <property type="match status" value="1"/>
</dbReference>
<reference evidence="7" key="1">
    <citation type="journal article" date="2019" name="Int. J. Syst. Evol. Microbiol.">
        <title>The Global Catalogue of Microorganisms (GCM) 10K type strain sequencing project: providing services to taxonomists for standard genome sequencing and annotation.</title>
        <authorList>
            <consortium name="The Broad Institute Genomics Platform"/>
            <consortium name="The Broad Institute Genome Sequencing Center for Infectious Disease"/>
            <person name="Wu L."/>
            <person name="Ma J."/>
        </authorList>
    </citation>
    <scope>NUCLEOTIDE SEQUENCE [LARGE SCALE GENOMIC DNA]</scope>
    <source>
        <strain evidence="7">JCM 15089</strain>
    </source>
</reference>
<evidence type="ECO:0000256" key="3">
    <source>
        <dbReference type="ARBA" id="ARBA00022723"/>
    </source>
</evidence>
<accession>A0ABP3PJ30</accession>
<dbReference type="EMBL" id="BAAADD010000004">
    <property type="protein sequence ID" value="GAA0568640.1"/>
    <property type="molecule type" value="Genomic_DNA"/>
</dbReference>
<keyword evidence="3" id="KW-0479">Metal-binding</keyword>
<keyword evidence="7" id="KW-1185">Reference proteome</keyword>